<dbReference type="EC" id="2.7.8.31" evidence="9"/>
<dbReference type="GO" id="GO:0016020">
    <property type="term" value="C:membrane"/>
    <property type="evidence" value="ECO:0007669"/>
    <property type="project" value="UniProtKB-SubCell"/>
</dbReference>
<dbReference type="PANTHER" id="PTHR30576:SF0">
    <property type="entry name" value="UNDECAPRENYL-PHOSPHATE N-ACETYLGALACTOSAMINYL 1-PHOSPHATE TRANSFERASE-RELATED"/>
    <property type="match status" value="1"/>
</dbReference>
<evidence type="ECO:0000313" key="10">
    <source>
        <dbReference type="Proteomes" id="UP000316609"/>
    </source>
</evidence>
<dbReference type="PANTHER" id="PTHR30576">
    <property type="entry name" value="COLANIC BIOSYNTHESIS UDP-GLUCOSE LIPID CARRIER TRANSFERASE"/>
    <property type="match status" value="1"/>
</dbReference>
<dbReference type="InterPro" id="IPR017473">
    <property type="entry name" value="Undecaprenyl-P_gluc_Ptfrase"/>
</dbReference>
<feature type="transmembrane region" description="Helical" evidence="7">
    <location>
        <begin position="284"/>
        <end position="305"/>
    </location>
</feature>
<dbReference type="Gene3D" id="3.40.50.720">
    <property type="entry name" value="NAD(P)-binding Rossmann-like Domain"/>
    <property type="match status" value="1"/>
</dbReference>
<dbReference type="AlphaFoldDB" id="A0A538TML7"/>
<keyword evidence="6 7" id="KW-0472">Membrane</keyword>
<accession>A0A538TML7</accession>
<evidence type="ECO:0000256" key="1">
    <source>
        <dbReference type="ARBA" id="ARBA00004141"/>
    </source>
</evidence>
<keyword evidence="5 7" id="KW-1133">Transmembrane helix</keyword>
<evidence type="ECO:0000259" key="8">
    <source>
        <dbReference type="Pfam" id="PF02397"/>
    </source>
</evidence>
<dbReference type="EMBL" id="VBOY01000079">
    <property type="protein sequence ID" value="TMQ64862.1"/>
    <property type="molecule type" value="Genomic_DNA"/>
</dbReference>
<name>A0A538TML7_UNCEI</name>
<dbReference type="Pfam" id="PF02397">
    <property type="entry name" value="Bac_transf"/>
    <property type="match status" value="1"/>
</dbReference>
<dbReference type="SUPFAM" id="SSF51735">
    <property type="entry name" value="NAD(P)-binding Rossmann-fold domains"/>
    <property type="match status" value="1"/>
</dbReference>
<dbReference type="Pfam" id="PF13727">
    <property type="entry name" value="CoA_binding_3"/>
    <property type="match status" value="1"/>
</dbReference>
<keyword evidence="4 7" id="KW-0812">Transmembrane</keyword>
<feature type="transmembrane region" description="Helical" evidence="7">
    <location>
        <begin position="83"/>
        <end position="104"/>
    </location>
</feature>
<feature type="transmembrane region" description="Helical" evidence="7">
    <location>
        <begin position="110"/>
        <end position="131"/>
    </location>
</feature>
<feature type="transmembrane region" description="Helical" evidence="7">
    <location>
        <begin position="7"/>
        <end position="27"/>
    </location>
</feature>
<dbReference type="GO" id="GO:0089702">
    <property type="term" value="F:undecaprenyl-phosphate glucose phosphotransferase activity"/>
    <property type="evidence" value="ECO:0007669"/>
    <property type="project" value="UniProtKB-EC"/>
</dbReference>
<comment type="similarity">
    <text evidence="2">Belongs to the bacterial sugar transferase family.</text>
</comment>
<dbReference type="InterPro" id="IPR017475">
    <property type="entry name" value="EPS_sugar_tfrase"/>
</dbReference>
<comment type="subcellular location">
    <subcellularLocation>
        <location evidence="1">Membrane</location>
        <topology evidence="1">Multi-pass membrane protein</topology>
    </subcellularLocation>
</comment>
<dbReference type="NCBIfam" id="TIGR03025">
    <property type="entry name" value="EPS_sugtrans"/>
    <property type="match status" value="1"/>
</dbReference>
<sequence>MFARHRQLLATGVFGMDALLVAGAWLASYWLRFFGLGLAAPRGLPSFGFYTWVGAVLTPVALLVFRALGLYRSARTASLGRELLLLLQGVISVTALAALGSFFARGELARSVLLVFAVLTTGILWTSRVLLRLALRALRRRGRNLRHVAIVGTGELALGFARTIERQPDAGLAVRGFVAVHPGDGGESLEGYPVLGTVADLPGIVERPGVDFVYLALPRAEYEAEKLALDRLLDSTVAVRLVPDLAHVYTLNATVEDFAGTPVLLITESPAQGWNAVFKRGFDLVLSAVGLVVLAPLLLLLAIWVRLDSPGPAIYGQERVGLNGRRFRMYKFRTMRRDAEAGGQPGWTIPGDPRRTGAGGLLRRLSLDELPQLWNVLLGHMSLVGPRPERPAYVERFRGSIPRYMLRHHVRSGMTGWAQVNGLRGDTPLERRIEHDLYYIQHWSFGFDVKILLLTFVRVFRDASAH</sequence>
<reference evidence="9 10" key="1">
    <citation type="journal article" date="2019" name="Nat. Microbiol.">
        <title>Mediterranean grassland soil C-N compound turnover is dependent on rainfall and depth, and is mediated by genomically divergent microorganisms.</title>
        <authorList>
            <person name="Diamond S."/>
            <person name="Andeer P.F."/>
            <person name="Li Z."/>
            <person name="Crits-Christoph A."/>
            <person name="Burstein D."/>
            <person name="Anantharaman K."/>
            <person name="Lane K.R."/>
            <person name="Thomas B.C."/>
            <person name="Pan C."/>
            <person name="Northen T.R."/>
            <person name="Banfield J.F."/>
        </authorList>
    </citation>
    <scope>NUCLEOTIDE SEQUENCE [LARGE SCALE GENOMIC DNA]</scope>
    <source>
        <strain evidence="9">WS_8</strain>
    </source>
</reference>
<organism evidence="9 10">
    <name type="scientific">Eiseniibacteriota bacterium</name>
    <dbReference type="NCBI Taxonomy" id="2212470"/>
    <lineage>
        <taxon>Bacteria</taxon>
        <taxon>Candidatus Eiseniibacteriota</taxon>
    </lineage>
</organism>
<feature type="transmembrane region" description="Helical" evidence="7">
    <location>
        <begin position="47"/>
        <end position="71"/>
    </location>
</feature>
<protein>
    <submittedName>
        <fullName evidence="9">Undecaprenyl-phosphate glucose phosphotransferase</fullName>
        <ecNumber evidence="9">2.7.8.31</ecNumber>
    </submittedName>
</protein>
<feature type="domain" description="Bacterial sugar transferase" evidence="8">
    <location>
        <begin position="279"/>
        <end position="460"/>
    </location>
</feature>
<evidence type="ECO:0000256" key="5">
    <source>
        <dbReference type="ARBA" id="ARBA00022989"/>
    </source>
</evidence>
<comment type="caution">
    <text evidence="9">The sequence shown here is derived from an EMBL/GenBank/DDBJ whole genome shotgun (WGS) entry which is preliminary data.</text>
</comment>
<dbReference type="InterPro" id="IPR036291">
    <property type="entry name" value="NAD(P)-bd_dom_sf"/>
</dbReference>
<keyword evidence="3 9" id="KW-0808">Transferase</keyword>
<evidence type="ECO:0000256" key="2">
    <source>
        <dbReference type="ARBA" id="ARBA00006464"/>
    </source>
</evidence>
<evidence type="ECO:0000256" key="7">
    <source>
        <dbReference type="SAM" id="Phobius"/>
    </source>
</evidence>
<dbReference type="Proteomes" id="UP000316609">
    <property type="component" value="Unassembled WGS sequence"/>
</dbReference>
<proteinExistence type="inferred from homology"/>
<evidence type="ECO:0000256" key="4">
    <source>
        <dbReference type="ARBA" id="ARBA00022692"/>
    </source>
</evidence>
<evidence type="ECO:0000256" key="6">
    <source>
        <dbReference type="ARBA" id="ARBA00023136"/>
    </source>
</evidence>
<gene>
    <name evidence="9" type="ORF">E6K78_08635</name>
</gene>
<evidence type="ECO:0000313" key="9">
    <source>
        <dbReference type="EMBL" id="TMQ64862.1"/>
    </source>
</evidence>
<evidence type="ECO:0000256" key="3">
    <source>
        <dbReference type="ARBA" id="ARBA00022679"/>
    </source>
</evidence>
<dbReference type="NCBIfam" id="TIGR03023">
    <property type="entry name" value="WcaJ_sugtrans"/>
    <property type="match status" value="1"/>
</dbReference>
<dbReference type="InterPro" id="IPR003362">
    <property type="entry name" value="Bact_transf"/>
</dbReference>